<keyword evidence="3 5" id="KW-0472">Membrane</keyword>
<feature type="transmembrane region" description="Helical" evidence="5">
    <location>
        <begin position="159"/>
        <end position="178"/>
    </location>
</feature>
<keyword evidence="1 5" id="KW-0812">Transmembrane</keyword>
<dbReference type="EMBL" id="JBAMIC010000012">
    <property type="protein sequence ID" value="KAK7099317.1"/>
    <property type="molecule type" value="Genomic_DNA"/>
</dbReference>
<protein>
    <recommendedName>
        <fullName evidence="8">Sodium-dependent glucose transporter 1</fullName>
    </recommendedName>
</protein>
<feature type="region of interest" description="Disordered" evidence="4">
    <location>
        <begin position="281"/>
        <end position="300"/>
    </location>
</feature>
<feature type="transmembrane region" description="Helical" evidence="5">
    <location>
        <begin position="134"/>
        <end position="153"/>
    </location>
</feature>
<dbReference type="AlphaFoldDB" id="A0AAN9G8W9"/>
<organism evidence="6 7">
    <name type="scientific">Littorina saxatilis</name>
    <dbReference type="NCBI Taxonomy" id="31220"/>
    <lineage>
        <taxon>Eukaryota</taxon>
        <taxon>Metazoa</taxon>
        <taxon>Spiralia</taxon>
        <taxon>Lophotrochozoa</taxon>
        <taxon>Mollusca</taxon>
        <taxon>Gastropoda</taxon>
        <taxon>Caenogastropoda</taxon>
        <taxon>Littorinimorpha</taxon>
        <taxon>Littorinoidea</taxon>
        <taxon>Littorinidae</taxon>
        <taxon>Littorina</taxon>
    </lineage>
</organism>
<comment type="caution">
    <text evidence="6">The sequence shown here is derived from an EMBL/GenBank/DDBJ whole genome shotgun (WGS) entry which is preliminary data.</text>
</comment>
<dbReference type="PANTHER" id="PTHR23121:SF9">
    <property type="entry name" value="SODIUM-DEPENDENT GLUCOSE TRANSPORTER 1"/>
    <property type="match status" value="1"/>
</dbReference>
<evidence type="ECO:0000313" key="7">
    <source>
        <dbReference type="Proteomes" id="UP001374579"/>
    </source>
</evidence>
<feature type="compositionally biased region" description="Polar residues" evidence="4">
    <location>
        <begin position="281"/>
        <end position="291"/>
    </location>
</feature>
<gene>
    <name evidence="6" type="ORF">V1264_003468</name>
</gene>
<accession>A0AAN9G8W9</accession>
<feature type="region of interest" description="Disordered" evidence="4">
    <location>
        <begin position="246"/>
        <end position="271"/>
    </location>
</feature>
<feature type="transmembrane region" description="Helical" evidence="5">
    <location>
        <begin position="80"/>
        <end position="97"/>
    </location>
</feature>
<evidence type="ECO:0008006" key="8">
    <source>
        <dbReference type="Google" id="ProtNLM"/>
    </source>
</evidence>
<dbReference type="SUPFAM" id="SSF103473">
    <property type="entry name" value="MFS general substrate transporter"/>
    <property type="match status" value="1"/>
</dbReference>
<sequence length="323" mass="34901">MMREEEEEETLFDQEGLLGSGRKSTWDLEWVKRFTKTLALSLAFFALGLCVSIPGATLLDLEERTHTTTEHISFIFTGRSLGYLLGSVVGGVLFVYFDQQILLFYTLVLTGMATIAVPWCTALVALASMIAVQGLALGVLDTGGNMFCIKIWNKSSAPYLQALHFSFAVGAFLAPLLARPFLVGQGALGPNSTVFSASHYPVNVQPIVPAFSDPGGSQNNDRHARSAEALWWTERWNDRVVREVGNETGDGVTQSPEVAGSGMNTTTSGLNSTDAVSALETTTVPRQSKPSASDGKHLNKEYANGVKAKETLTEHKQVPARLA</sequence>
<dbReference type="InterPro" id="IPR036259">
    <property type="entry name" value="MFS_trans_sf"/>
</dbReference>
<evidence type="ECO:0000256" key="3">
    <source>
        <dbReference type="ARBA" id="ARBA00023136"/>
    </source>
</evidence>
<name>A0AAN9G8W9_9CAEN</name>
<evidence type="ECO:0000256" key="2">
    <source>
        <dbReference type="ARBA" id="ARBA00022989"/>
    </source>
</evidence>
<evidence type="ECO:0000313" key="6">
    <source>
        <dbReference type="EMBL" id="KAK7099317.1"/>
    </source>
</evidence>
<feature type="transmembrane region" description="Helical" evidence="5">
    <location>
        <begin position="38"/>
        <end position="59"/>
    </location>
</feature>
<dbReference type="Gene3D" id="1.20.1250.20">
    <property type="entry name" value="MFS general substrate transporter like domains"/>
    <property type="match status" value="1"/>
</dbReference>
<evidence type="ECO:0000256" key="1">
    <source>
        <dbReference type="ARBA" id="ARBA00022692"/>
    </source>
</evidence>
<proteinExistence type="predicted"/>
<keyword evidence="7" id="KW-1185">Reference proteome</keyword>
<feature type="transmembrane region" description="Helical" evidence="5">
    <location>
        <begin position="103"/>
        <end position="127"/>
    </location>
</feature>
<dbReference type="Proteomes" id="UP001374579">
    <property type="component" value="Unassembled WGS sequence"/>
</dbReference>
<evidence type="ECO:0000256" key="4">
    <source>
        <dbReference type="SAM" id="MobiDB-lite"/>
    </source>
</evidence>
<feature type="compositionally biased region" description="Polar residues" evidence="4">
    <location>
        <begin position="251"/>
        <end position="271"/>
    </location>
</feature>
<evidence type="ECO:0000256" key="5">
    <source>
        <dbReference type="SAM" id="Phobius"/>
    </source>
</evidence>
<keyword evidence="2 5" id="KW-1133">Transmembrane helix</keyword>
<reference evidence="6 7" key="1">
    <citation type="submission" date="2024-02" db="EMBL/GenBank/DDBJ databases">
        <title>Chromosome-scale genome assembly of the rough periwinkle Littorina saxatilis.</title>
        <authorList>
            <person name="De Jode A."/>
            <person name="Faria R."/>
            <person name="Formenti G."/>
            <person name="Sims Y."/>
            <person name="Smith T.P."/>
            <person name="Tracey A."/>
            <person name="Wood J.M.D."/>
            <person name="Zagrodzka Z.B."/>
            <person name="Johannesson K."/>
            <person name="Butlin R.K."/>
            <person name="Leder E.H."/>
        </authorList>
    </citation>
    <scope>NUCLEOTIDE SEQUENCE [LARGE SCALE GENOMIC DNA]</scope>
    <source>
        <strain evidence="6">Snail1</strain>
        <tissue evidence="6">Muscle</tissue>
    </source>
</reference>
<dbReference type="PANTHER" id="PTHR23121">
    <property type="entry name" value="SODIUM-DEPENDENT GLUCOSE TRANSPORTER 1"/>
    <property type="match status" value="1"/>
</dbReference>